<dbReference type="EMBL" id="LAZR01031432">
    <property type="protein sequence ID" value="KKL53776.1"/>
    <property type="molecule type" value="Genomic_DNA"/>
</dbReference>
<evidence type="ECO:0000256" key="1">
    <source>
        <dbReference type="SAM" id="MobiDB-lite"/>
    </source>
</evidence>
<protein>
    <submittedName>
        <fullName evidence="2">Uncharacterized protein</fullName>
    </submittedName>
</protein>
<name>A0A0F9DJ06_9ZZZZ</name>
<organism evidence="2">
    <name type="scientific">marine sediment metagenome</name>
    <dbReference type="NCBI Taxonomy" id="412755"/>
    <lineage>
        <taxon>unclassified sequences</taxon>
        <taxon>metagenomes</taxon>
        <taxon>ecological metagenomes</taxon>
    </lineage>
</organism>
<sequence length="118" mass="12523">MTARATTTSEDLVPKGLPQGSRQQIRQQMQEANVPLSSEGGGGAGLSPSSAAVTPTAVAPAAPVSRGDLANFDVFSNREPTPGFQATPQRQVMFEKVRQSDNLVMQSIFQRMAGYKEG</sequence>
<gene>
    <name evidence="2" type="ORF">LCGC14_2272080</name>
</gene>
<accession>A0A0F9DJ06</accession>
<feature type="compositionally biased region" description="Low complexity" evidence="1">
    <location>
        <begin position="19"/>
        <end position="38"/>
    </location>
</feature>
<evidence type="ECO:0000313" key="2">
    <source>
        <dbReference type="EMBL" id="KKL53776.1"/>
    </source>
</evidence>
<proteinExistence type="predicted"/>
<comment type="caution">
    <text evidence="2">The sequence shown here is derived from an EMBL/GenBank/DDBJ whole genome shotgun (WGS) entry which is preliminary data.</text>
</comment>
<reference evidence="2" key="1">
    <citation type="journal article" date="2015" name="Nature">
        <title>Complex archaea that bridge the gap between prokaryotes and eukaryotes.</title>
        <authorList>
            <person name="Spang A."/>
            <person name="Saw J.H."/>
            <person name="Jorgensen S.L."/>
            <person name="Zaremba-Niedzwiedzka K."/>
            <person name="Martijn J."/>
            <person name="Lind A.E."/>
            <person name="van Eijk R."/>
            <person name="Schleper C."/>
            <person name="Guy L."/>
            <person name="Ettema T.J."/>
        </authorList>
    </citation>
    <scope>NUCLEOTIDE SEQUENCE</scope>
</reference>
<dbReference type="AlphaFoldDB" id="A0A0F9DJ06"/>
<feature type="compositionally biased region" description="Polar residues" evidence="1">
    <location>
        <begin position="1"/>
        <end position="10"/>
    </location>
</feature>
<feature type="region of interest" description="Disordered" evidence="1">
    <location>
        <begin position="1"/>
        <end position="52"/>
    </location>
</feature>